<evidence type="ECO:0000256" key="1">
    <source>
        <dbReference type="SAM" id="MobiDB-lite"/>
    </source>
</evidence>
<feature type="non-terminal residue" evidence="2">
    <location>
        <position position="1"/>
    </location>
</feature>
<comment type="caution">
    <text evidence="2">The sequence shown here is derived from an EMBL/GenBank/DDBJ whole genome shotgun (WGS) entry which is preliminary data.</text>
</comment>
<evidence type="ECO:0000313" key="3">
    <source>
        <dbReference type="Proteomes" id="UP001233999"/>
    </source>
</evidence>
<dbReference type="EMBL" id="JASPKZ010009812">
    <property type="protein sequence ID" value="KAJ9575947.1"/>
    <property type="molecule type" value="Genomic_DNA"/>
</dbReference>
<dbReference type="AlphaFoldDB" id="A0AAD7Z8Z8"/>
<dbReference type="Proteomes" id="UP001233999">
    <property type="component" value="Unassembled WGS sequence"/>
</dbReference>
<accession>A0AAD7Z8Z8</accession>
<feature type="non-terminal residue" evidence="2">
    <location>
        <position position="173"/>
    </location>
</feature>
<proteinExistence type="predicted"/>
<gene>
    <name evidence="2" type="ORF">L9F63_007174</name>
</gene>
<sequence length="173" mass="19971">FHGRSCYDDLDEDFRAVGRGREACSSPTFRQRPRLSRQPLRMPDAVSGETSGNYKPHDHDLQPENLHQDHHINFRVIHHLLANGSVPQHLIIIPLSHLFISIRNHEAVRDRIMYSFPLHPVHRTISSAKLALKLFSSARFRNNTVHYDHHPAKVAEFMQSMNTTQARVSCNNQ</sequence>
<protein>
    <submittedName>
        <fullName evidence="2">Uncharacterized protein</fullName>
    </submittedName>
</protein>
<name>A0AAD7Z8Z8_DIPPU</name>
<reference evidence="2" key="1">
    <citation type="journal article" date="2023" name="IScience">
        <title>Live-bearing cockroach genome reveals convergent evolutionary mechanisms linked to viviparity in insects and beyond.</title>
        <authorList>
            <person name="Fouks B."/>
            <person name="Harrison M.C."/>
            <person name="Mikhailova A.A."/>
            <person name="Marchal E."/>
            <person name="English S."/>
            <person name="Carruthers M."/>
            <person name="Jennings E.C."/>
            <person name="Chiamaka E.L."/>
            <person name="Frigard R.A."/>
            <person name="Pippel M."/>
            <person name="Attardo G.M."/>
            <person name="Benoit J.B."/>
            <person name="Bornberg-Bauer E."/>
            <person name="Tobe S.S."/>
        </authorList>
    </citation>
    <scope>NUCLEOTIDE SEQUENCE</scope>
    <source>
        <strain evidence="2">Stay&amp;Tobe</strain>
    </source>
</reference>
<evidence type="ECO:0000313" key="2">
    <source>
        <dbReference type="EMBL" id="KAJ9575947.1"/>
    </source>
</evidence>
<keyword evidence="3" id="KW-1185">Reference proteome</keyword>
<feature type="region of interest" description="Disordered" evidence="1">
    <location>
        <begin position="25"/>
        <end position="62"/>
    </location>
</feature>
<reference evidence="2" key="2">
    <citation type="submission" date="2023-05" db="EMBL/GenBank/DDBJ databases">
        <authorList>
            <person name="Fouks B."/>
        </authorList>
    </citation>
    <scope>NUCLEOTIDE SEQUENCE</scope>
    <source>
        <strain evidence="2">Stay&amp;Tobe</strain>
        <tissue evidence="2">Testes</tissue>
    </source>
</reference>
<organism evidence="2 3">
    <name type="scientific">Diploptera punctata</name>
    <name type="common">Pacific beetle cockroach</name>
    <dbReference type="NCBI Taxonomy" id="6984"/>
    <lineage>
        <taxon>Eukaryota</taxon>
        <taxon>Metazoa</taxon>
        <taxon>Ecdysozoa</taxon>
        <taxon>Arthropoda</taxon>
        <taxon>Hexapoda</taxon>
        <taxon>Insecta</taxon>
        <taxon>Pterygota</taxon>
        <taxon>Neoptera</taxon>
        <taxon>Polyneoptera</taxon>
        <taxon>Dictyoptera</taxon>
        <taxon>Blattodea</taxon>
        <taxon>Blaberoidea</taxon>
        <taxon>Blaberidae</taxon>
        <taxon>Diplopterinae</taxon>
        <taxon>Diploptera</taxon>
    </lineage>
</organism>